<feature type="region of interest" description="Disordered" evidence="1">
    <location>
        <begin position="398"/>
        <end position="427"/>
    </location>
</feature>
<keyword evidence="2" id="KW-0812">Transmembrane</keyword>
<feature type="transmembrane region" description="Helical" evidence="2">
    <location>
        <begin position="250"/>
        <end position="276"/>
    </location>
</feature>
<evidence type="ECO:0000259" key="3">
    <source>
        <dbReference type="Pfam" id="PF01757"/>
    </source>
</evidence>
<name>A0ABW4L5P9_9MICO</name>
<feature type="transmembrane region" description="Helical" evidence="2">
    <location>
        <begin position="167"/>
        <end position="183"/>
    </location>
</feature>
<feature type="transmembrane region" description="Helical" evidence="2">
    <location>
        <begin position="190"/>
        <end position="212"/>
    </location>
</feature>
<proteinExistence type="predicted"/>
<keyword evidence="4" id="KW-0012">Acyltransferase</keyword>
<feature type="transmembrane region" description="Helical" evidence="2">
    <location>
        <begin position="83"/>
        <end position="104"/>
    </location>
</feature>
<keyword evidence="4" id="KW-0808">Transferase</keyword>
<accession>A0ABW4L5P9</accession>
<feature type="transmembrane region" description="Helical" evidence="2">
    <location>
        <begin position="125"/>
        <end position="147"/>
    </location>
</feature>
<feature type="transmembrane region" description="Helical" evidence="2">
    <location>
        <begin position="296"/>
        <end position="314"/>
    </location>
</feature>
<reference evidence="5" key="1">
    <citation type="journal article" date="2019" name="Int. J. Syst. Evol. Microbiol.">
        <title>The Global Catalogue of Microorganisms (GCM) 10K type strain sequencing project: providing services to taxonomists for standard genome sequencing and annotation.</title>
        <authorList>
            <consortium name="The Broad Institute Genomics Platform"/>
            <consortium name="The Broad Institute Genome Sequencing Center for Infectious Disease"/>
            <person name="Wu L."/>
            <person name="Ma J."/>
        </authorList>
    </citation>
    <scope>NUCLEOTIDE SEQUENCE [LARGE SCALE GENOMIC DNA]</scope>
    <source>
        <strain evidence="5">JCM 17130</strain>
    </source>
</reference>
<comment type="caution">
    <text evidence="4">The sequence shown here is derived from an EMBL/GenBank/DDBJ whole genome shotgun (WGS) entry which is preliminary data.</text>
</comment>
<dbReference type="Proteomes" id="UP001597277">
    <property type="component" value="Unassembled WGS sequence"/>
</dbReference>
<sequence length="427" mass="46068">MVLRLEAGSRTYAAAPPAPAPQTLSAPASAPPGSTGPGPRRDRFVDSIRALATLCVVGVHWLMPEATWDGTNLHIGNALAHDWAWAITWVLQPLAVLFFAAGAAAGYDRSRAPRRRWASVLTRRICAVGVPVAVFAAGWLLTVPMLLALGVPDGAVWRIVRMVPQPLWFLAVWAALLALVPLLRRAWLRWRWWVMVTAVAAPLLVDALRFGAGLESVAWLNLMLVWHVPFLAGVAYATDRSTGRRAPREVRTWLGAGLTVGLAGMIALTVLGPYPLSMIGMPGEEISNLGPPTAPIVAQAFVQVCGVLLARAAIVRWAARRGPRTALRGVTARSMTIYLWHLTAMFAVVGVALLDLALTLPEPWTATWWATRPFWFGAFAVVLVVLVRLFGPFERTSAPRPGQREMGRPSQSDRASVAADDALPGGG</sequence>
<protein>
    <submittedName>
        <fullName evidence="4">Acyltransferase family protein</fullName>
    </submittedName>
</protein>
<feature type="compositionally biased region" description="Low complexity" evidence="1">
    <location>
        <begin position="21"/>
        <end position="33"/>
    </location>
</feature>
<dbReference type="EMBL" id="JBHUEE010000007">
    <property type="protein sequence ID" value="MFD1718908.1"/>
    <property type="molecule type" value="Genomic_DNA"/>
</dbReference>
<dbReference type="RefSeq" id="WP_388008132.1">
    <property type="nucleotide sequence ID" value="NZ_JBHUEE010000007.1"/>
</dbReference>
<evidence type="ECO:0000256" key="2">
    <source>
        <dbReference type="SAM" id="Phobius"/>
    </source>
</evidence>
<feature type="region of interest" description="Disordered" evidence="1">
    <location>
        <begin position="13"/>
        <end position="39"/>
    </location>
</feature>
<feature type="transmembrane region" description="Helical" evidence="2">
    <location>
        <begin position="335"/>
        <end position="354"/>
    </location>
</feature>
<keyword evidence="5" id="KW-1185">Reference proteome</keyword>
<keyword evidence="2" id="KW-0472">Membrane</keyword>
<gene>
    <name evidence="4" type="ORF">ACFSE6_13760</name>
</gene>
<feature type="transmembrane region" description="Helical" evidence="2">
    <location>
        <begin position="374"/>
        <end position="391"/>
    </location>
</feature>
<organism evidence="4 5">
    <name type="scientific">Georgenia deserti</name>
    <dbReference type="NCBI Taxonomy" id="2093781"/>
    <lineage>
        <taxon>Bacteria</taxon>
        <taxon>Bacillati</taxon>
        <taxon>Actinomycetota</taxon>
        <taxon>Actinomycetes</taxon>
        <taxon>Micrococcales</taxon>
        <taxon>Bogoriellaceae</taxon>
        <taxon>Georgenia</taxon>
    </lineage>
</organism>
<feature type="domain" description="Acyltransferase 3" evidence="3">
    <location>
        <begin position="44"/>
        <end position="385"/>
    </location>
</feature>
<feature type="transmembrane region" description="Helical" evidence="2">
    <location>
        <begin position="44"/>
        <end position="63"/>
    </location>
</feature>
<dbReference type="GO" id="GO:0016746">
    <property type="term" value="F:acyltransferase activity"/>
    <property type="evidence" value="ECO:0007669"/>
    <property type="project" value="UniProtKB-KW"/>
</dbReference>
<evidence type="ECO:0000313" key="4">
    <source>
        <dbReference type="EMBL" id="MFD1718908.1"/>
    </source>
</evidence>
<dbReference type="Pfam" id="PF01757">
    <property type="entry name" value="Acyl_transf_3"/>
    <property type="match status" value="1"/>
</dbReference>
<evidence type="ECO:0000256" key="1">
    <source>
        <dbReference type="SAM" id="MobiDB-lite"/>
    </source>
</evidence>
<feature type="transmembrane region" description="Helical" evidence="2">
    <location>
        <begin position="218"/>
        <end position="238"/>
    </location>
</feature>
<evidence type="ECO:0000313" key="5">
    <source>
        <dbReference type="Proteomes" id="UP001597277"/>
    </source>
</evidence>
<dbReference type="InterPro" id="IPR002656">
    <property type="entry name" value="Acyl_transf_3_dom"/>
</dbReference>
<keyword evidence="2" id="KW-1133">Transmembrane helix</keyword>